<proteinExistence type="predicted"/>
<dbReference type="EMBL" id="JBEDUW010000006">
    <property type="protein sequence ID" value="KAK9921453.1"/>
    <property type="molecule type" value="Genomic_DNA"/>
</dbReference>
<gene>
    <name evidence="2" type="ORF">M0R45_029962</name>
</gene>
<organism evidence="2 3">
    <name type="scientific">Rubus argutus</name>
    <name type="common">Southern blackberry</name>
    <dbReference type="NCBI Taxonomy" id="59490"/>
    <lineage>
        <taxon>Eukaryota</taxon>
        <taxon>Viridiplantae</taxon>
        <taxon>Streptophyta</taxon>
        <taxon>Embryophyta</taxon>
        <taxon>Tracheophyta</taxon>
        <taxon>Spermatophyta</taxon>
        <taxon>Magnoliopsida</taxon>
        <taxon>eudicotyledons</taxon>
        <taxon>Gunneridae</taxon>
        <taxon>Pentapetalae</taxon>
        <taxon>rosids</taxon>
        <taxon>fabids</taxon>
        <taxon>Rosales</taxon>
        <taxon>Rosaceae</taxon>
        <taxon>Rosoideae</taxon>
        <taxon>Rosoideae incertae sedis</taxon>
        <taxon>Rubus</taxon>
    </lineage>
</organism>
<dbReference type="Proteomes" id="UP001457282">
    <property type="component" value="Unassembled WGS sequence"/>
</dbReference>
<evidence type="ECO:0000313" key="3">
    <source>
        <dbReference type="Proteomes" id="UP001457282"/>
    </source>
</evidence>
<dbReference type="AlphaFoldDB" id="A0AAW1WBL2"/>
<protein>
    <submittedName>
        <fullName evidence="2">Uncharacterized protein</fullName>
    </submittedName>
</protein>
<name>A0AAW1WBL2_RUBAR</name>
<comment type="caution">
    <text evidence="2">The sequence shown here is derived from an EMBL/GenBank/DDBJ whole genome shotgun (WGS) entry which is preliminary data.</text>
</comment>
<keyword evidence="3" id="KW-1185">Reference proteome</keyword>
<feature type="region of interest" description="Disordered" evidence="1">
    <location>
        <begin position="105"/>
        <end position="129"/>
    </location>
</feature>
<reference evidence="2 3" key="1">
    <citation type="journal article" date="2023" name="G3 (Bethesda)">
        <title>A chromosome-length genome assembly and annotation of blackberry (Rubus argutus, cv. 'Hillquist').</title>
        <authorList>
            <person name="Bruna T."/>
            <person name="Aryal R."/>
            <person name="Dudchenko O."/>
            <person name="Sargent D.J."/>
            <person name="Mead D."/>
            <person name="Buti M."/>
            <person name="Cavallini A."/>
            <person name="Hytonen T."/>
            <person name="Andres J."/>
            <person name="Pham M."/>
            <person name="Weisz D."/>
            <person name="Mascagni F."/>
            <person name="Usai G."/>
            <person name="Natali L."/>
            <person name="Bassil N."/>
            <person name="Fernandez G.E."/>
            <person name="Lomsadze A."/>
            <person name="Armour M."/>
            <person name="Olukolu B."/>
            <person name="Poorten T."/>
            <person name="Britton C."/>
            <person name="Davik J."/>
            <person name="Ashrafi H."/>
            <person name="Aiden E.L."/>
            <person name="Borodovsky M."/>
            <person name="Worthington M."/>
        </authorList>
    </citation>
    <scope>NUCLEOTIDE SEQUENCE [LARGE SCALE GENOMIC DNA]</scope>
    <source>
        <strain evidence="2">PI 553951</strain>
    </source>
</reference>
<evidence type="ECO:0000256" key="1">
    <source>
        <dbReference type="SAM" id="MobiDB-lite"/>
    </source>
</evidence>
<accession>A0AAW1WBL2</accession>
<evidence type="ECO:0000313" key="2">
    <source>
        <dbReference type="EMBL" id="KAK9921453.1"/>
    </source>
</evidence>
<sequence length="227" mass="25729">MAEFPPYVDDGRLWLPSDIFFNEVGHSKLSHHSRFCAMDDLAHQFAALTLLKQRRSLSLQRFRPPVRTGQLVSQSQKCICSFCNGTGAHLSGTEVYHHYPFPNPVQPQVGDSSSREPRARALRRHHNQTQIQNQNQNRFVQFQGNGIGPMGGFERVSGGTGVFHPRVLNTTTTTTTISPEVKKKPGLRNSQEVRGIQERNSVSKWVGMGKEYHQLHPDVVLPQEWTY</sequence>